<dbReference type="Proteomes" id="UP000837857">
    <property type="component" value="Chromosome 9"/>
</dbReference>
<evidence type="ECO:0000313" key="1">
    <source>
        <dbReference type="EMBL" id="CAH2077307.1"/>
    </source>
</evidence>
<name>A0ABN8JB63_9NEOP</name>
<evidence type="ECO:0000313" key="2">
    <source>
        <dbReference type="Proteomes" id="UP000837857"/>
    </source>
</evidence>
<gene>
    <name evidence="1" type="ORF">IPOD504_LOCUS17647</name>
</gene>
<dbReference type="EMBL" id="OW152821">
    <property type="protein sequence ID" value="CAH2077307.1"/>
    <property type="molecule type" value="Genomic_DNA"/>
</dbReference>
<organism evidence="1 2">
    <name type="scientific">Iphiclides podalirius</name>
    <name type="common">scarce swallowtail</name>
    <dbReference type="NCBI Taxonomy" id="110791"/>
    <lineage>
        <taxon>Eukaryota</taxon>
        <taxon>Metazoa</taxon>
        <taxon>Ecdysozoa</taxon>
        <taxon>Arthropoda</taxon>
        <taxon>Hexapoda</taxon>
        <taxon>Insecta</taxon>
        <taxon>Pterygota</taxon>
        <taxon>Neoptera</taxon>
        <taxon>Endopterygota</taxon>
        <taxon>Lepidoptera</taxon>
        <taxon>Glossata</taxon>
        <taxon>Ditrysia</taxon>
        <taxon>Papilionoidea</taxon>
        <taxon>Papilionidae</taxon>
        <taxon>Papilioninae</taxon>
        <taxon>Iphiclides</taxon>
    </lineage>
</organism>
<sequence>MRASIDNGCPRGAITVQRGLRQPFGPSEGVRALSDEARRGSAVLYRRQAAQSSRASAAEVRLPQPRPDGGARISHLRRVAASHAIWRDRCHRLSFPHEYACALRTSGRDRESAPNYLLHFRIPQNEGLVADMHPQRPRRRPSTVDRLVHPLAEALLRRAAPRLRCGARNAHLRRA</sequence>
<accession>A0ABN8JB63</accession>
<feature type="non-terminal residue" evidence="1">
    <location>
        <position position="175"/>
    </location>
</feature>
<keyword evidence="2" id="KW-1185">Reference proteome</keyword>
<reference evidence="1" key="1">
    <citation type="submission" date="2022-03" db="EMBL/GenBank/DDBJ databases">
        <authorList>
            <person name="Martin H S."/>
        </authorList>
    </citation>
    <scope>NUCLEOTIDE SEQUENCE</scope>
</reference>
<protein>
    <submittedName>
        <fullName evidence="1">Uncharacterized protein</fullName>
    </submittedName>
</protein>
<proteinExistence type="predicted"/>